<dbReference type="AlphaFoldDB" id="A0A6J6ANG0"/>
<accession>A0A6J6ANG0</accession>
<evidence type="ECO:0000313" key="1">
    <source>
        <dbReference type="EMBL" id="CAB4372194.1"/>
    </source>
</evidence>
<organism evidence="1">
    <name type="scientific">freshwater metagenome</name>
    <dbReference type="NCBI Taxonomy" id="449393"/>
    <lineage>
        <taxon>unclassified sequences</taxon>
        <taxon>metagenomes</taxon>
        <taxon>ecological metagenomes</taxon>
    </lineage>
</organism>
<dbReference type="EMBL" id="CAEUNJ010000060">
    <property type="protein sequence ID" value="CAB4372194.1"/>
    <property type="molecule type" value="Genomic_DNA"/>
</dbReference>
<gene>
    <name evidence="1" type="ORF">UFOPK4201_01327</name>
</gene>
<sequence>MPITVLLRFERDTGDAPPETVVREVGCGVEVGAAFGAVGGRAGGSVGGESGHVISGDSGKEVGFRHACLDSRMSEDVVLKRVDRSRDFTRKSKPKR</sequence>
<reference evidence="1" key="1">
    <citation type="submission" date="2020-05" db="EMBL/GenBank/DDBJ databases">
        <authorList>
            <person name="Chiriac C."/>
            <person name="Salcher M."/>
            <person name="Ghai R."/>
            <person name="Kavagutti S V."/>
        </authorList>
    </citation>
    <scope>NUCLEOTIDE SEQUENCE</scope>
</reference>
<name>A0A6J6ANG0_9ZZZZ</name>
<proteinExistence type="predicted"/>
<protein>
    <submittedName>
        <fullName evidence="1">Unannotated protein</fullName>
    </submittedName>
</protein>